<dbReference type="GO" id="GO:0004674">
    <property type="term" value="F:protein serine/threonine kinase activity"/>
    <property type="evidence" value="ECO:0007669"/>
    <property type="project" value="UniProtKB-KW"/>
</dbReference>
<evidence type="ECO:0000256" key="7">
    <source>
        <dbReference type="ARBA" id="ARBA00022692"/>
    </source>
</evidence>
<dbReference type="Gene3D" id="1.10.510.10">
    <property type="entry name" value="Transferase(Phosphotransferase) domain 1"/>
    <property type="match status" value="1"/>
</dbReference>
<evidence type="ECO:0000256" key="12">
    <source>
        <dbReference type="ARBA" id="ARBA00022989"/>
    </source>
</evidence>
<evidence type="ECO:0000313" key="20">
    <source>
        <dbReference type="Proteomes" id="UP001291623"/>
    </source>
</evidence>
<feature type="domain" description="Protein kinase" evidence="18">
    <location>
        <begin position="213"/>
        <end position="553"/>
    </location>
</feature>
<dbReference type="FunFam" id="1.10.510.10:FF:000240">
    <property type="entry name" value="Lectin-domain containing receptor kinase A4.3"/>
    <property type="match status" value="1"/>
</dbReference>
<feature type="compositionally biased region" description="Polar residues" evidence="16">
    <location>
        <begin position="586"/>
        <end position="613"/>
    </location>
</feature>
<keyword evidence="10" id="KW-0547">Nucleotide-binding</keyword>
<dbReference type="SUPFAM" id="SSF56112">
    <property type="entry name" value="Protein kinase-like (PK-like)"/>
    <property type="match status" value="1"/>
</dbReference>
<dbReference type="GO" id="GO:0005886">
    <property type="term" value="C:plasma membrane"/>
    <property type="evidence" value="ECO:0007669"/>
    <property type="project" value="UniProtKB-SubCell"/>
</dbReference>
<dbReference type="EMBL" id="JAVYJV010000002">
    <property type="protein sequence ID" value="KAK4377216.1"/>
    <property type="molecule type" value="Genomic_DNA"/>
</dbReference>
<dbReference type="InterPro" id="IPR013320">
    <property type="entry name" value="ConA-like_dom_sf"/>
</dbReference>
<dbReference type="PROSITE" id="PS50011">
    <property type="entry name" value="PROTEIN_KINASE_DOM"/>
    <property type="match status" value="1"/>
</dbReference>
<evidence type="ECO:0000256" key="5">
    <source>
        <dbReference type="ARBA" id="ARBA00022475"/>
    </source>
</evidence>
<evidence type="ECO:0000256" key="13">
    <source>
        <dbReference type="ARBA" id="ARBA00023136"/>
    </source>
</evidence>
<reference evidence="19" key="1">
    <citation type="submission" date="2023-12" db="EMBL/GenBank/DDBJ databases">
        <title>Genome assembly of Anisodus tanguticus.</title>
        <authorList>
            <person name="Wang Y.-J."/>
        </authorList>
    </citation>
    <scope>NUCLEOTIDE SEQUENCE</scope>
    <source>
        <strain evidence="19">KB-2021</strain>
        <tissue evidence="19">Leaf</tissue>
    </source>
</reference>
<dbReference type="CDD" id="cd06899">
    <property type="entry name" value="lectin_legume_LecRK_Arcelin_ConA"/>
    <property type="match status" value="1"/>
</dbReference>
<keyword evidence="15" id="KW-0325">Glycoprotein</keyword>
<evidence type="ECO:0000256" key="17">
    <source>
        <dbReference type="SAM" id="Phobius"/>
    </source>
</evidence>
<organism evidence="19 20">
    <name type="scientific">Anisodus tanguticus</name>
    <dbReference type="NCBI Taxonomy" id="243964"/>
    <lineage>
        <taxon>Eukaryota</taxon>
        <taxon>Viridiplantae</taxon>
        <taxon>Streptophyta</taxon>
        <taxon>Embryophyta</taxon>
        <taxon>Tracheophyta</taxon>
        <taxon>Spermatophyta</taxon>
        <taxon>Magnoliopsida</taxon>
        <taxon>eudicotyledons</taxon>
        <taxon>Gunneridae</taxon>
        <taxon>Pentapetalae</taxon>
        <taxon>asterids</taxon>
        <taxon>lamiids</taxon>
        <taxon>Solanales</taxon>
        <taxon>Solanaceae</taxon>
        <taxon>Solanoideae</taxon>
        <taxon>Hyoscyameae</taxon>
        <taxon>Anisodus</taxon>
    </lineage>
</organism>
<dbReference type="InterPro" id="IPR011009">
    <property type="entry name" value="Kinase-like_dom_sf"/>
</dbReference>
<dbReference type="PROSITE" id="PS00307">
    <property type="entry name" value="LECTIN_LEGUME_BETA"/>
    <property type="match status" value="1"/>
</dbReference>
<keyword evidence="20" id="KW-1185">Reference proteome</keyword>
<dbReference type="InterPro" id="IPR000719">
    <property type="entry name" value="Prot_kinase_dom"/>
</dbReference>
<keyword evidence="12 17" id="KW-1133">Transmembrane helix</keyword>
<evidence type="ECO:0000259" key="18">
    <source>
        <dbReference type="PROSITE" id="PS50011"/>
    </source>
</evidence>
<evidence type="ECO:0000256" key="9">
    <source>
        <dbReference type="ARBA" id="ARBA00022734"/>
    </source>
</evidence>
<evidence type="ECO:0000256" key="10">
    <source>
        <dbReference type="ARBA" id="ARBA00022741"/>
    </source>
</evidence>
<dbReference type="SUPFAM" id="SSF49899">
    <property type="entry name" value="Concanavalin A-like lectins/glucanases"/>
    <property type="match status" value="1"/>
</dbReference>
<dbReference type="Gene3D" id="2.60.120.200">
    <property type="match status" value="1"/>
</dbReference>
<keyword evidence="9" id="KW-0430">Lectin</keyword>
<evidence type="ECO:0000256" key="16">
    <source>
        <dbReference type="SAM" id="MobiDB-lite"/>
    </source>
</evidence>
<keyword evidence="7 17" id="KW-0812">Transmembrane</keyword>
<comment type="subcellular location">
    <subcellularLocation>
        <location evidence="1">Cell membrane</location>
        <topology evidence="1">Single-pass type I membrane protein</topology>
    </subcellularLocation>
</comment>
<evidence type="ECO:0000256" key="6">
    <source>
        <dbReference type="ARBA" id="ARBA00022527"/>
    </source>
</evidence>
<gene>
    <name evidence="19" type="ORF">RND71_003512</name>
</gene>
<dbReference type="GO" id="GO:0002229">
    <property type="term" value="P:defense response to oomycetes"/>
    <property type="evidence" value="ECO:0007669"/>
    <property type="project" value="UniProtKB-ARBA"/>
</dbReference>
<dbReference type="InterPro" id="IPR001220">
    <property type="entry name" value="Legume_lectin_dom"/>
</dbReference>
<proteinExistence type="inferred from homology"/>
<dbReference type="InterPro" id="IPR050528">
    <property type="entry name" value="L-type_Lectin-RKs"/>
</dbReference>
<name>A0AAE1VU71_9SOLA</name>
<feature type="compositionally biased region" description="Low complexity" evidence="16">
    <location>
        <begin position="614"/>
        <end position="628"/>
    </location>
</feature>
<sequence length="628" mass="69407">MDNTAFEEENFENSYCILHRGFTTLCYLQALGRNVTYEGDAYPANGAIQLTANQLDHDLNSSIGRAIYSKTLYLWDKASGNVTDFTTHLSFVINSQGRTGYGDGLAFFLAPAGSRILDNLTIGGSLGLTIDTQQLNTSRNHFVAVEFDTFNNWYDPLGDHVGVDINSMESVVNSTWFSSIPDGKRTESGLAIIQHQKILVLSSPVSNSKEIPITVLQSLSYNLDLKEYLPEWVTFGFTGATGGLFALQSVYSWNFTSSSEHNDNLTDPGVALPNPKLEHKDPALALPKSKPEYGPCKSKLGLVIGLVTGGCIFVTTSVMVFTFWRLRKMREDEDDDIIDGSMTNEIERSTGPKKFLYSELARCTNNFSQEEMLGRVRFGGVYKGYLRELNSYIAVKRVSRESKQGIKECASEVRIISRFNAKIGDFGIARLVDHEKGSQTTVLAGTMGYMAPECVTTGKASKETDVYSFGIVALEIACEGNLLILKLRNIKLTLLIGFGNFIRMGNLREAVDPKLSSEFNEQEMEHLLIVGLWCAHPDNNCRPSIRQTIHVLNFEAPLPPLPPNIPVPKYCSPSQYLPKISSFSSPYGTNGSQISEIHNSVTRDYTDSSNNTEPSAASSPSASFLYTR</sequence>
<dbReference type="PANTHER" id="PTHR27007">
    <property type="match status" value="1"/>
</dbReference>
<keyword evidence="13 17" id="KW-0472">Membrane</keyword>
<comment type="similarity">
    <text evidence="3">In the C-terminal section; belongs to the protein kinase superfamily. Ser/Thr protein kinase family.</text>
</comment>
<dbReference type="AlphaFoldDB" id="A0AAE1VU71"/>
<evidence type="ECO:0000256" key="11">
    <source>
        <dbReference type="ARBA" id="ARBA00022840"/>
    </source>
</evidence>
<keyword evidence="6" id="KW-0418">Kinase</keyword>
<keyword evidence="8" id="KW-0732">Signal</keyword>
<dbReference type="InterPro" id="IPR019825">
    <property type="entry name" value="Lectin_legB_Mn/Ca_BS"/>
</dbReference>
<keyword evidence="6" id="KW-0723">Serine/threonine-protein kinase</keyword>
<dbReference type="PROSITE" id="PS00308">
    <property type="entry name" value="LECTIN_LEGUME_ALPHA"/>
    <property type="match status" value="1"/>
</dbReference>
<evidence type="ECO:0000256" key="14">
    <source>
        <dbReference type="ARBA" id="ARBA00023170"/>
    </source>
</evidence>
<dbReference type="Pfam" id="PF00139">
    <property type="entry name" value="Lectin_legB"/>
    <property type="match status" value="1"/>
</dbReference>
<keyword evidence="6" id="KW-0808">Transferase</keyword>
<keyword evidence="5" id="KW-1003">Cell membrane</keyword>
<evidence type="ECO:0000256" key="8">
    <source>
        <dbReference type="ARBA" id="ARBA00022729"/>
    </source>
</evidence>
<evidence type="ECO:0000256" key="2">
    <source>
        <dbReference type="ARBA" id="ARBA00008536"/>
    </source>
</evidence>
<dbReference type="EC" id="2.7.11.1" evidence="4"/>
<evidence type="ECO:0000313" key="19">
    <source>
        <dbReference type="EMBL" id="KAK4377216.1"/>
    </source>
</evidence>
<dbReference type="Proteomes" id="UP001291623">
    <property type="component" value="Unassembled WGS sequence"/>
</dbReference>
<feature type="transmembrane region" description="Helical" evidence="17">
    <location>
        <begin position="300"/>
        <end position="324"/>
    </location>
</feature>
<protein>
    <recommendedName>
        <fullName evidence="4">non-specific serine/threonine protein kinase</fullName>
        <ecNumber evidence="4">2.7.11.1</ecNumber>
    </recommendedName>
</protein>
<dbReference type="Pfam" id="PF00069">
    <property type="entry name" value="Pkinase"/>
    <property type="match status" value="1"/>
</dbReference>
<keyword evidence="11" id="KW-0067">ATP-binding</keyword>
<dbReference type="GO" id="GO:0005524">
    <property type="term" value="F:ATP binding"/>
    <property type="evidence" value="ECO:0007669"/>
    <property type="project" value="UniProtKB-KW"/>
</dbReference>
<evidence type="ECO:0000256" key="15">
    <source>
        <dbReference type="ARBA" id="ARBA00023180"/>
    </source>
</evidence>
<feature type="region of interest" description="Disordered" evidence="16">
    <location>
        <begin position="586"/>
        <end position="628"/>
    </location>
</feature>
<evidence type="ECO:0000256" key="3">
    <source>
        <dbReference type="ARBA" id="ARBA00010217"/>
    </source>
</evidence>
<comment type="caution">
    <text evidence="19">The sequence shown here is derived from an EMBL/GenBank/DDBJ whole genome shotgun (WGS) entry which is preliminary data.</text>
</comment>
<dbReference type="Gene3D" id="3.30.200.20">
    <property type="entry name" value="Phosphorylase Kinase, domain 1"/>
    <property type="match status" value="1"/>
</dbReference>
<evidence type="ECO:0000256" key="1">
    <source>
        <dbReference type="ARBA" id="ARBA00004251"/>
    </source>
</evidence>
<comment type="similarity">
    <text evidence="2">In the N-terminal section; belongs to the leguminous lectin family.</text>
</comment>
<keyword evidence="14" id="KW-0675">Receptor</keyword>
<dbReference type="GO" id="GO:0030246">
    <property type="term" value="F:carbohydrate binding"/>
    <property type="evidence" value="ECO:0007669"/>
    <property type="project" value="UniProtKB-KW"/>
</dbReference>
<evidence type="ECO:0000256" key="4">
    <source>
        <dbReference type="ARBA" id="ARBA00012513"/>
    </source>
</evidence>
<dbReference type="InterPro" id="IPR000985">
    <property type="entry name" value="Lectin_LegA_CS"/>
</dbReference>
<accession>A0AAE1VU71</accession>